<dbReference type="EC" id="4.3.2.7" evidence="1"/>
<keyword evidence="2" id="KW-0456">Lyase</keyword>
<dbReference type="KEGG" id="pect:BN1012_Phect2414"/>
<dbReference type="Gene3D" id="3.10.490.10">
    <property type="entry name" value="Gamma-glutamyl cyclotransferase-like"/>
    <property type="match status" value="1"/>
</dbReference>
<proteinExistence type="predicted"/>
<dbReference type="GO" id="GO:0061928">
    <property type="term" value="F:glutathione specific gamma-glutamylcyclotransferase activity"/>
    <property type="evidence" value="ECO:0007669"/>
    <property type="project" value="UniProtKB-EC"/>
</dbReference>
<protein>
    <recommendedName>
        <fullName evidence="1">glutathione-specific gamma-glutamylcyclotransferase</fullName>
        <ecNumber evidence="1">4.3.2.7</ecNumber>
    </recommendedName>
</protein>
<dbReference type="InterPro" id="IPR013024">
    <property type="entry name" value="GGCT-like"/>
</dbReference>
<dbReference type="EMBL" id="HG966617">
    <property type="protein sequence ID" value="CDO60627.1"/>
    <property type="molecule type" value="Genomic_DNA"/>
</dbReference>
<dbReference type="SUPFAM" id="SSF110857">
    <property type="entry name" value="Gamma-glutamyl cyclotransferase-like"/>
    <property type="match status" value="1"/>
</dbReference>
<dbReference type="PANTHER" id="PTHR12192">
    <property type="entry name" value="CATION TRANSPORT PROTEIN CHAC-RELATED"/>
    <property type="match status" value="1"/>
</dbReference>
<evidence type="ECO:0000313" key="4">
    <source>
        <dbReference type="Proteomes" id="UP000032160"/>
    </source>
</evidence>
<dbReference type="InterPro" id="IPR006840">
    <property type="entry name" value="ChaC"/>
</dbReference>
<evidence type="ECO:0000256" key="2">
    <source>
        <dbReference type="ARBA" id="ARBA00023239"/>
    </source>
</evidence>
<evidence type="ECO:0000256" key="1">
    <source>
        <dbReference type="ARBA" id="ARBA00012344"/>
    </source>
</evidence>
<dbReference type="STRING" id="1458461.BN1012_Phect2414"/>
<organism evidence="3 4">
    <name type="scientific">Candidatus Phaeomarinibacter ectocarpi</name>
    <dbReference type="NCBI Taxonomy" id="1458461"/>
    <lineage>
        <taxon>Bacteria</taxon>
        <taxon>Pseudomonadati</taxon>
        <taxon>Pseudomonadota</taxon>
        <taxon>Alphaproteobacteria</taxon>
        <taxon>Hyphomicrobiales</taxon>
        <taxon>Parvibaculaceae</taxon>
        <taxon>Candidatus Phaeomarinibacter</taxon>
    </lineage>
</organism>
<name>X5ME11_9HYPH</name>
<sequence length="230" mass="26437">MKMSPDGMILRENFTPERMETLRRELAERGDNSLLTEEQREDNRRQFLRRWDGKSDIWVFGYGSLMWNPAIHVADTKPAKVFGLHRSFCLKLPLGRGTPERPGLMLALDHGGSCQGMAHRIAAHQVESETEILWMREMIGGSYRPTWINLQMNGRTIKQPAFTYVINRAHKRYAGKVKEDTIVRRIARAEGQLGTNREYLYRTVERLDALGISAGPMHKLCDRVRDVAGD</sequence>
<dbReference type="Pfam" id="PF04752">
    <property type="entry name" value="ChaC"/>
    <property type="match status" value="1"/>
</dbReference>
<evidence type="ECO:0000313" key="3">
    <source>
        <dbReference type="EMBL" id="CDO60627.1"/>
    </source>
</evidence>
<dbReference type="CDD" id="cd06661">
    <property type="entry name" value="GGCT_like"/>
    <property type="match status" value="1"/>
</dbReference>
<accession>X5ME11</accession>
<dbReference type="InterPro" id="IPR036568">
    <property type="entry name" value="GGCT-like_sf"/>
</dbReference>
<keyword evidence="4" id="KW-1185">Reference proteome</keyword>
<dbReference type="AlphaFoldDB" id="X5ME11"/>
<dbReference type="GO" id="GO:0006751">
    <property type="term" value="P:glutathione catabolic process"/>
    <property type="evidence" value="ECO:0007669"/>
    <property type="project" value="InterPro"/>
</dbReference>
<reference evidence="3 4" key="1">
    <citation type="journal article" date="2014" name="Front. Genet.">
        <title>Genome and metabolic network of "Candidatus Phaeomarinobacter ectocarpi" Ec32, a new candidate genus of Alphaproteobacteria frequently associated with brown algae.</title>
        <authorList>
            <person name="Dittami S.M."/>
            <person name="Barbeyron T."/>
            <person name="Boyen C."/>
            <person name="Cambefort J."/>
            <person name="Collet G."/>
            <person name="Delage L."/>
            <person name="Gobet A."/>
            <person name="Groisillier A."/>
            <person name="Leblanc C."/>
            <person name="Michel G."/>
            <person name="Scornet D."/>
            <person name="Siegel A."/>
            <person name="Tapia J.E."/>
            <person name="Tonon T."/>
        </authorList>
    </citation>
    <scope>NUCLEOTIDE SEQUENCE [LARGE SCALE GENOMIC DNA]</scope>
    <source>
        <strain evidence="3 4">Ec32</strain>
    </source>
</reference>
<dbReference type="Proteomes" id="UP000032160">
    <property type="component" value="Chromosome I"/>
</dbReference>
<dbReference type="PATRIC" id="fig|1458461.3.peg.2420"/>
<dbReference type="HOGENOM" id="CLU_070703_1_2_5"/>
<dbReference type="GO" id="GO:0005737">
    <property type="term" value="C:cytoplasm"/>
    <property type="evidence" value="ECO:0007669"/>
    <property type="project" value="TreeGrafter"/>
</dbReference>
<dbReference type="PANTHER" id="PTHR12192:SF2">
    <property type="entry name" value="GLUTATHIONE-SPECIFIC GAMMA-GLUTAMYLCYCLOTRANSFERASE 2"/>
    <property type="match status" value="1"/>
</dbReference>
<gene>
    <name evidence="3" type="ORF">BN1012_Phect2414</name>
</gene>